<dbReference type="AlphaFoldDB" id="H0G0D8"/>
<sequence>MVGLLLGYWMPYLRKCSQLCAGQVSDLTAVLSCKDNGIRDRRRLNASAERENPAREEVRRAFDPDRQLGGGGLPIPRWNWEEECSIDSYIIMLQCSIFKTENEIFSG</sequence>
<accession>H0G0D8</accession>
<evidence type="ECO:0000313" key="1">
    <source>
        <dbReference type="EMBL" id="EHK77255.1"/>
    </source>
</evidence>
<organism evidence="1 2">
    <name type="scientific">Sinorhizobium meliloti CCNWSX0020</name>
    <dbReference type="NCBI Taxonomy" id="1107881"/>
    <lineage>
        <taxon>Bacteria</taxon>
        <taxon>Pseudomonadati</taxon>
        <taxon>Pseudomonadota</taxon>
        <taxon>Alphaproteobacteria</taxon>
        <taxon>Hyphomicrobiales</taxon>
        <taxon>Rhizobiaceae</taxon>
        <taxon>Sinorhizobium/Ensifer group</taxon>
        <taxon>Sinorhizobium</taxon>
    </lineage>
</organism>
<dbReference type="Proteomes" id="UP000004038">
    <property type="component" value="Unassembled WGS sequence"/>
</dbReference>
<proteinExistence type="predicted"/>
<name>H0G0D8_RHIML</name>
<protein>
    <submittedName>
        <fullName evidence="1">Uncharacterized protein</fullName>
    </submittedName>
</protein>
<evidence type="ECO:0000313" key="2">
    <source>
        <dbReference type="Proteomes" id="UP000004038"/>
    </source>
</evidence>
<dbReference type="EMBL" id="AGVV01000025">
    <property type="protein sequence ID" value="EHK77255.1"/>
    <property type="molecule type" value="Genomic_DNA"/>
</dbReference>
<reference evidence="1 2" key="1">
    <citation type="journal article" date="2012" name="J. Bacteriol.">
        <title>Draft Genome Sequence of Sinorhizobium meliloti CCNWSX0020, a Nitrogen-Fixing Symbiont with Copper Tolerance Capability Isolated from Lead-Zinc Mine Tailings.</title>
        <authorList>
            <person name="Li Z."/>
            <person name="Ma Z."/>
            <person name="Hao X."/>
            <person name="Wei G."/>
        </authorList>
    </citation>
    <scope>NUCLEOTIDE SEQUENCE [LARGE SCALE GENOMIC DNA]</scope>
    <source>
        <strain evidence="1 2">CCNWSX0020</strain>
    </source>
</reference>
<gene>
    <name evidence="1" type="ORF">SM0020_14614</name>
</gene>
<dbReference type="PATRIC" id="fig|1107881.3.peg.2966"/>